<comment type="subcellular location">
    <subcellularLocation>
        <location evidence="1">Cell membrane</location>
        <topology evidence="1">Single-pass type I membrane protein</topology>
    </subcellularLocation>
</comment>
<keyword evidence="12" id="KW-0067">ATP-binding</keyword>
<evidence type="ECO:0000256" key="5">
    <source>
        <dbReference type="ARBA" id="ARBA00022553"/>
    </source>
</evidence>
<keyword evidence="10" id="KW-0547">Nucleotide-binding</keyword>
<evidence type="ECO:0000256" key="13">
    <source>
        <dbReference type="ARBA" id="ARBA00022989"/>
    </source>
</evidence>
<dbReference type="PANTHER" id="PTHR32444">
    <property type="entry name" value="BULB-TYPE LECTIN DOMAIN-CONTAINING PROTEIN"/>
    <property type="match status" value="1"/>
</dbReference>
<evidence type="ECO:0000256" key="19">
    <source>
        <dbReference type="ARBA" id="ARBA00048679"/>
    </source>
</evidence>
<comment type="catalytic activity">
    <reaction evidence="18">
        <text>L-threonyl-[protein] + ATP = O-phospho-L-threonyl-[protein] + ADP + H(+)</text>
        <dbReference type="Rhea" id="RHEA:46608"/>
        <dbReference type="Rhea" id="RHEA-COMP:11060"/>
        <dbReference type="Rhea" id="RHEA-COMP:11605"/>
        <dbReference type="ChEBI" id="CHEBI:15378"/>
        <dbReference type="ChEBI" id="CHEBI:30013"/>
        <dbReference type="ChEBI" id="CHEBI:30616"/>
        <dbReference type="ChEBI" id="CHEBI:61977"/>
        <dbReference type="ChEBI" id="CHEBI:456216"/>
        <dbReference type="EC" id="2.7.11.1"/>
    </reaction>
</comment>
<dbReference type="Proteomes" id="UP000823388">
    <property type="component" value="Chromosome 5N"/>
</dbReference>
<evidence type="ECO:0000313" key="22">
    <source>
        <dbReference type="Proteomes" id="UP000823388"/>
    </source>
</evidence>
<name>A0A8T0RLR3_PANVG</name>
<evidence type="ECO:0000256" key="2">
    <source>
        <dbReference type="ARBA" id="ARBA00012513"/>
    </source>
</evidence>
<keyword evidence="22" id="KW-1185">Reference proteome</keyword>
<dbReference type="SUPFAM" id="SSF51110">
    <property type="entry name" value="alpha-D-mannose-specific plant lectins"/>
    <property type="match status" value="1"/>
</dbReference>
<dbReference type="AlphaFoldDB" id="A0A8T0RLR3"/>
<evidence type="ECO:0000256" key="1">
    <source>
        <dbReference type="ARBA" id="ARBA00004251"/>
    </source>
</evidence>
<comment type="catalytic activity">
    <reaction evidence="19">
        <text>L-seryl-[protein] + ATP = O-phospho-L-seryl-[protein] + ADP + H(+)</text>
        <dbReference type="Rhea" id="RHEA:17989"/>
        <dbReference type="Rhea" id="RHEA-COMP:9863"/>
        <dbReference type="Rhea" id="RHEA-COMP:11604"/>
        <dbReference type="ChEBI" id="CHEBI:15378"/>
        <dbReference type="ChEBI" id="CHEBI:29999"/>
        <dbReference type="ChEBI" id="CHEBI:30616"/>
        <dbReference type="ChEBI" id="CHEBI:83421"/>
        <dbReference type="ChEBI" id="CHEBI:456216"/>
        <dbReference type="EC" id="2.7.11.1"/>
    </reaction>
</comment>
<feature type="domain" description="Bulb-type lectin" evidence="20">
    <location>
        <begin position="49"/>
        <end position="172"/>
    </location>
</feature>
<evidence type="ECO:0000256" key="4">
    <source>
        <dbReference type="ARBA" id="ARBA00022527"/>
    </source>
</evidence>
<proteinExistence type="predicted"/>
<evidence type="ECO:0000259" key="20">
    <source>
        <dbReference type="PROSITE" id="PS50927"/>
    </source>
</evidence>
<dbReference type="Pfam" id="PF01453">
    <property type="entry name" value="B_lectin"/>
    <property type="match status" value="1"/>
</dbReference>
<dbReference type="EMBL" id="CM029046">
    <property type="protein sequence ID" value="KAG2586080.1"/>
    <property type="molecule type" value="Genomic_DNA"/>
</dbReference>
<dbReference type="GO" id="GO:0030246">
    <property type="term" value="F:carbohydrate binding"/>
    <property type="evidence" value="ECO:0007669"/>
    <property type="project" value="UniProtKB-KW"/>
</dbReference>
<keyword evidence="4" id="KW-0723">Serine/threonine-protein kinase</keyword>
<dbReference type="GO" id="GO:0004674">
    <property type="term" value="F:protein serine/threonine kinase activity"/>
    <property type="evidence" value="ECO:0007669"/>
    <property type="project" value="UniProtKB-KW"/>
</dbReference>
<evidence type="ECO:0000256" key="16">
    <source>
        <dbReference type="ARBA" id="ARBA00023170"/>
    </source>
</evidence>
<evidence type="ECO:0000256" key="8">
    <source>
        <dbReference type="ARBA" id="ARBA00022729"/>
    </source>
</evidence>
<evidence type="ECO:0000256" key="11">
    <source>
        <dbReference type="ARBA" id="ARBA00022777"/>
    </source>
</evidence>
<keyword evidence="5" id="KW-0597">Phosphoprotein</keyword>
<evidence type="ECO:0000256" key="7">
    <source>
        <dbReference type="ARBA" id="ARBA00022692"/>
    </source>
</evidence>
<dbReference type="GO" id="GO:0005524">
    <property type="term" value="F:ATP binding"/>
    <property type="evidence" value="ECO:0007669"/>
    <property type="project" value="UniProtKB-KW"/>
</dbReference>
<dbReference type="GO" id="GO:0005886">
    <property type="term" value="C:plasma membrane"/>
    <property type="evidence" value="ECO:0007669"/>
    <property type="project" value="UniProtKB-SubCell"/>
</dbReference>
<evidence type="ECO:0000256" key="18">
    <source>
        <dbReference type="ARBA" id="ARBA00047899"/>
    </source>
</evidence>
<evidence type="ECO:0000313" key="21">
    <source>
        <dbReference type="EMBL" id="KAG2586080.1"/>
    </source>
</evidence>
<organism evidence="21 22">
    <name type="scientific">Panicum virgatum</name>
    <name type="common">Blackwell switchgrass</name>
    <dbReference type="NCBI Taxonomy" id="38727"/>
    <lineage>
        <taxon>Eukaryota</taxon>
        <taxon>Viridiplantae</taxon>
        <taxon>Streptophyta</taxon>
        <taxon>Embryophyta</taxon>
        <taxon>Tracheophyta</taxon>
        <taxon>Spermatophyta</taxon>
        <taxon>Magnoliopsida</taxon>
        <taxon>Liliopsida</taxon>
        <taxon>Poales</taxon>
        <taxon>Poaceae</taxon>
        <taxon>PACMAD clade</taxon>
        <taxon>Panicoideae</taxon>
        <taxon>Panicodae</taxon>
        <taxon>Paniceae</taxon>
        <taxon>Panicinae</taxon>
        <taxon>Panicum</taxon>
        <taxon>Panicum sect. Hiantes</taxon>
    </lineage>
</organism>
<keyword evidence="6" id="KW-0808">Transferase</keyword>
<keyword evidence="9" id="KW-0430">Lectin</keyword>
<evidence type="ECO:0000256" key="15">
    <source>
        <dbReference type="ARBA" id="ARBA00023157"/>
    </source>
</evidence>
<evidence type="ECO:0000256" key="9">
    <source>
        <dbReference type="ARBA" id="ARBA00022734"/>
    </source>
</evidence>
<reference evidence="21" key="1">
    <citation type="submission" date="2020-05" db="EMBL/GenBank/DDBJ databases">
        <title>WGS assembly of Panicum virgatum.</title>
        <authorList>
            <person name="Lovell J.T."/>
            <person name="Jenkins J."/>
            <person name="Shu S."/>
            <person name="Juenger T.E."/>
            <person name="Schmutz J."/>
        </authorList>
    </citation>
    <scope>NUCLEOTIDE SEQUENCE</scope>
    <source>
        <strain evidence="21">AP13</strain>
    </source>
</reference>
<evidence type="ECO:0000256" key="6">
    <source>
        <dbReference type="ARBA" id="ARBA00022679"/>
    </source>
</evidence>
<keyword evidence="17" id="KW-0325">Glycoprotein</keyword>
<dbReference type="InterPro" id="IPR001480">
    <property type="entry name" value="Bulb-type_lectin_dom"/>
</dbReference>
<dbReference type="PROSITE" id="PS50927">
    <property type="entry name" value="BULB_LECTIN"/>
    <property type="match status" value="1"/>
</dbReference>
<protein>
    <recommendedName>
        <fullName evidence="2">non-specific serine/threonine protein kinase</fullName>
        <ecNumber evidence="2">2.7.11.1</ecNumber>
    </recommendedName>
</protein>
<sequence>MPCSFPCKWRSPMEAVKRVGALRRPRQAALHTFVLVLLVPGGPFAAFAGDTIVPGEGISGNQTLVSKNGEFELGFFSPGAGIHRFLGVRFKKKPTTSPTFWVGNGLPITDLSGVALEVFGGSLCIKEAGASLWCSSVAGDGPPPAGATARLLGNGNLVVTDQANSSRILWQSFDSPGDSLLLGGRLGFDRDTGSNIFMTYMDYPHNGSISVNRSRRNGFVLTTDGHDSFGTFPDWMVTSQAGAGPCGGETGPRPPLPPSSKTCGCPWMACSQQSLRENVTHPVANRPKVQSPKLKAHLLPCR</sequence>
<keyword evidence="7" id="KW-0812">Transmembrane</keyword>
<keyword evidence="3" id="KW-1003">Cell membrane</keyword>
<dbReference type="FunFam" id="2.90.10.10:FF:000009">
    <property type="entry name" value="Receptor-like serine/threonine-protein kinase SD1-8"/>
    <property type="match status" value="1"/>
</dbReference>
<gene>
    <name evidence="21" type="ORF">PVAP13_5NG021908</name>
</gene>
<evidence type="ECO:0000256" key="17">
    <source>
        <dbReference type="ARBA" id="ARBA00023180"/>
    </source>
</evidence>
<keyword evidence="13" id="KW-1133">Transmembrane helix</keyword>
<comment type="caution">
    <text evidence="21">The sequence shown here is derived from an EMBL/GenBank/DDBJ whole genome shotgun (WGS) entry which is preliminary data.</text>
</comment>
<dbReference type="EC" id="2.7.11.1" evidence="2"/>
<dbReference type="SMART" id="SM00108">
    <property type="entry name" value="B_lectin"/>
    <property type="match status" value="1"/>
</dbReference>
<keyword evidence="8" id="KW-0732">Signal</keyword>
<evidence type="ECO:0000256" key="14">
    <source>
        <dbReference type="ARBA" id="ARBA00023136"/>
    </source>
</evidence>
<accession>A0A8T0RLR3</accession>
<keyword evidence="15" id="KW-1015">Disulfide bond</keyword>
<keyword evidence="16" id="KW-0675">Receptor</keyword>
<evidence type="ECO:0000256" key="3">
    <source>
        <dbReference type="ARBA" id="ARBA00022475"/>
    </source>
</evidence>
<evidence type="ECO:0000256" key="10">
    <source>
        <dbReference type="ARBA" id="ARBA00022741"/>
    </source>
</evidence>
<dbReference type="Gene3D" id="2.90.10.10">
    <property type="entry name" value="Bulb-type lectin domain"/>
    <property type="match status" value="1"/>
</dbReference>
<keyword evidence="14" id="KW-0472">Membrane</keyword>
<dbReference type="PANTHER" id="PTHR32444:SF247">
    <property type="entry name" value="OS01G0958200 PROTEIN"/>
    <property type="match status" value="1"/>
</dbReference>
<evidence type="ECO:0000256" key="12">
    <source>
        <dbReference type="ARBA" id="ARBA00022840"/>
    </source>
</evidence>
<dbReference type="GO" id="GO:0051707">
    <property type="term" value="P:response to other organism"/>
    <property type="evidence" value="ECO:0007669"/>
    <property type="project" value="UniProtKB-ARBA"/>
</dbReference>
<keyword evidence="11" id="KW-0418">Kinase</keyword>
<dbReference type="InterPro" id="IPR036426">
    <property type="entry name" value="Bulb-type_lectin_dom_sf"/>
</dbReference>